<dbReference type="RefSeq" id="WP_193517351.1">
    <property type="nucleotide sequence ID" value="NZ_BMXL01000002.1"/>
</dbReference>
<keyword evidence="10" id="KW-1133">Transmembrane helix</keyword>
<dbReference type="GO" id="GO:0000155">
    <property type="term" value="F:phosphorelay sensor kinase activity"/>
    <property type="evidence" value="ECO:0007669"/>
    <property type="project" value="InterPro"/>
</dbReference>
<feature type="transmembrane region" description="Helical" evidence="10">
    <location>
        <begin position="162"/>
        <end position="184"/>
    </location>
</feature>
<keyword evidence="5" id="KW-0547">Nucleotide-binding</keyword>
<keyword evidence="8" id="KW-0902">Two-component regulatory system</keyword>
<dbReference type="InterPro" id="IPR036890">
    <property type="entry name" value="HATPase_C_sf"/>
</dbReference>
<dbReference type="GO" id="GO:0046983">
    <property type="term" value="F:protein dimerization activity"/>
    <property type="evidence" value="ECO:0007669"/>
    <property type="project" value="InterPro"/>
</dbReference>
<sequence>MSEHSPATTAERNRPRGPDTILRALLRPRFLLSAWPWRALAFSAGSTVVLGVLLSVAGPLYTPWALSFGLLLVDPEAFLSGAGIALVLTGLALGALLGPLLGPVLGTVERWRLGLLHGHVAPSGHRPVTEPGPAAWLRVRYTEAATWREVAYAAISPLTHGLTVFVLISLVLSAFLLGLSPLLLTSPAETVTLGPLTLTGPREALPYSLAAPVLLGLALYANAFLAGIQGLIARALITGPPPEQLRAELTEVTDSRARLVGAFEYERRRIERDLHDGAQQKLVAVRMDLGMARLDLEEGSGADRRVAAAHTRIGELIDELRELVRGIHPRVLVDRGLPAALGELADHNPASVSVETDLPRRLPAHVEATAYFVAAEALTNAHKHTEARSVTVRARMDGEGTQERLVLEVADDGPGGADPGRGSGLTGMSDRAAVMGGTMELSSPQGGPTRVRVELPCRTDPAPTTT</sequence>
<evidence type="ECO:0000256" key="8">
    <source>
        <dbReference type="ARBA" id="ARBA00023012"/>
    </source>
</evidence>
<dbReference type="PANTHER" id="PTHR24421:SF10">
    <property type="entry name" value="NITRATE_NITRITE SENSOR PROTEIN NARQ"/>
    <property type="match status" value="1"/>
</dbReference>
<feature type="transmembrane region" description="Helical" evidence="10">
    <location>
        <begin position="77"/>
        <end position="102"/>
    </location>
</feature>
<feature type="region of interest" description="Disordered" evidence="9">
    <location>
        <begin position="435"/>
        <end position="466"/>
    </location>
</feature>
<dbReference type="Gene3D" id="3.30.565.10">
    <property type="entry name" value="Histidine kinase-like ATPase, C-terminal domain"/>
    <property type="match status" value="1"/>
</dbReference>
<dbReference type="SMART" id="SM00387">
    <property type="entry name" value="HATPase_c"/>
    <property type="match status" value="1"/>
</dbReference>
<evidence type="ECO:0000256" key="5">
    <source>
        <dbReference type="ARBA" id="ARBA00022741"/>
    </source>
</evidence>
<gene>
    <name evidence="12" type="ORF">GCM10007147_06810</name>
</gene>
<comment type="catalytic activity">
    <reaction evidence="1">
        <text>ATP + protein L-histidine = ADP + protein N-phospho-L-histidine.</text>
        <dbReference type="EC" id="2.7.13.3"/>
    </reaction>
</comment>
<keyword evidence="3" id="KW-0597">Phosphoprotein</keyword>
<evidence type="ECO:0000256" key="9">
    <source>
        <dbReference type="SAM" id="MobiDB-lite"/>
    </source>
</evidence>
<evidence type="ECO:0000259" key="11">
    <source>
        <dbReference type="SMART" id="SM00387"/>
    </source>
</evidence>
<dbReference type="SUPFAM" id="SSF55874">
    <property type="entry name" value="ATPase domain of HSP90 chaperone/DNA topoisomerase II/histidine kinase"/>
    <property type="match status" value="1"/>
</dbReference>
<dbReference type="Pfam" id="PF13796">
    <property type="entry name" value="Sensor"/>
    <property type="match status" value="1"/>
</dbReference>
<evidence type="ECO:0000313" key="12">
    <source>
        <dbReference type="EMBL" id="GHD17540.1"/>
    </source>
</evidence>
<dbReference type="Proteomes" id="UP000654947">
    <property type="component" value="Unassembled WGS sequence"/>
</dbReference>
<name>A0A918X7X2_9ACTN</name>
<dbReference type="EC" id="2.7.13.3" evidence="2"/>
<organism evidence="12 13">
    <name type="scientific">Nocardiopsis kunsanensis</name>
    <dbReference type="NCBI Taxonomy" id="141693"/>
    <lineage>
        <taxon>Bacteria</taxon>
        <taxon>Bacillati</taxon>
        <taxon>Actinomycetota</taxon>
        <taxon>Actinomycetes</taxon>
        <taxon>Streptosporangiales</taxon>
        <taxon>Nocardiopsidaceae</taxon>
        <taxon>Nocardiopsis</taxon>
    </lineage>
</organism>
<evidence type="ECO:0000256" key="6">
    <source>
        <dbReference type="ARBA" id="ARBA00022777"/>
    </source>
</evidence>
<feature type="domain" description="Histidine kinase/HSP90-like ATPase" evidence="11">
    <location>
        <begin position="365"/>
        <end position="459"/>
    </location>
</feature>
<feature type="transmembrane region" description="Helical" evidence="10">
    <location>
        <begin position="37"/>
        <end position="57"/>
    </location>
</feature>
<keyword evidence="13" id="KW-1185">Reference proteome</keyword>
<dbReference type="GO" id="GO:0005524">
    <property type="term" value="F:ATP binding"/>
    <property type="evidence" value="ECO:0007669"/>
    <property type="project" value="UniProtKB-KW"/>
</dbReference>
<dbReference type="PANTHER" id="PTHR24421">
    <property type="entry name" value="NITRATE/NITRITE SENSOR PROTEIN NARX-RELATED"/>
    <property type="match status" value="1"/>
</dbReference>
<dbReference type="EMBL" id="BMXL01000002">
    <property type="protein sequence ID" value="GHD17540.1"/>
    <property type="molecule type" value="Genomic_DNA"/>
</dbReference>
<keyword evidence="10" id="KW-0812">Transmembrane</keyword>
<evidence type="ECO:0000256" key="4">
    <source>
        <dbReference type="ARBA" id="ARBA00022679"/>
    </source>
</evidence>
<keyword evidence="10" id="KW-0472">Membrane</keyword>
<dbReference type="InterPro" id="IPR003594">
    <property type="entry name" value="HATPase_dom"/>
</dbReference>
<dbReference type="AlphaFoldDB" id="A0A918X7X2"/>
<accession>A0A918X7X2</accession>
<comment type="caution">
    <text evidence="12">The sequence shown here is derived from an EMBL/GenBank/DDBJ whole genome shotgun (WGS) entry which is preliminary data.</text>
</comment>
<evidence type="ECO:0000256" key="2">
    <source>
        <dbReference type="ARBA" id="ARBA00012438"/>
    </source>
</evidence>
<dbReference type="CDD" id="cd16917">
    <property type="entry name" value="HATPase_UhpB-NarQ-NarX-like"/>
    <property type="match status" value="1"/>
</dbReference>
<keyword evidence="7" id="KW-0067">ATP-binding</keyword>
<reference evidence="12 13" key="1">
    <citation type="journal article" date="2014" name="Int. J. Syst. Evol. Microbiol.">
        <title>Complete genome sequence of Corynebacterium casei LMG S-19264T (=DSM 44701T), isolated from a smear-ripened cheese.</title>
        <authorList>
            <consortium name="US DOE Joint Genome Institute (JGI-PGF)"/>
            <person name="Walter F."/>
            <person name="Albersmeier A."/>
            <person name="Kalinowski J."/>
            <person name="Ruckert C."/>
        </authorList>
    </citation>
    <scope>NUCLEOTIDE SEQUENCE [LARGE SCALE GENOMIC DNA]</scope>
    <source>
        <strain evidence="12 13">KCTC 19473</strain>
    </source>
</reference>
<dbReference type="Gene3D" id="1.20.5.1930">
    <property type="match status" value="1"/>
</dbReference>
<proteinExistence type="predicted"/>
<dbReference type="InterPro" id="IPR011712">
    <property type="entry name" value="Sig_transdc_His_kin_sub3_dim/P"/>
</dbReference>
<dbReference type="InterPro" id="IPR025828">
    <property type="entry name" value="Put_sensor_dom"/>
</dbReference>
<evidence type="ECO:0000313" key="13">
    <source>
        <dbReference type="Proteomes" id="UP000654947"/>
    </source>
</evidence>
<dbReference type="Pfam" id="PF02518">
    <property type="entry name" value="HATPase_c"/>
    <property type="match status" value="1"/>
</dbReference>
<keyword evidence="6 12" id="KW-0418">Kinase</keyword>
<protein>
    <recommendedName>
        <fullName evidence="2">histidine kinase</fullName>
        <ecNumber evidence="2">2.7.13.3</ecNumber>
    </recommendedName>
</protein>
<dbReference type="GO" id="GO:0016020">
    <property type="term" value="C:membrane"/>
    <property type="evidence" value="ECO:0007669"/>
    <property type="project" value="InterPro"/>
</dbReference>
<evidence type="ECO:0000256" key="10">
    <source>
        <dbReference type="SAM" id="Phobius"/>
    </source>
</evidence>
<feature type="transmembrane region" description="Helical" evidence="10">
    <location>
        <begin position="204"/>
        <end position="225"/>
    </location>
</feature>
<dbReference type="Pfam" id="PF07730">
    <property type="entry name" value="HisKA_3"/>
    <property type="match status" value="1"/>
</dbReference>
<keyword evidence="4" id="KW-0808">Transferase</keyword>
<evidence type="ECO:0000256" key="1">
    <source>
        <dbReference type="ARBA" id="ARBA00000085"/>
    </source>
</evidence>
<evidence type="ECO:0000256" key="7">
    <source>
        <dbReference type="ARBA" id="ARBA00022840"/>
    </source>
</evidence>
<dbReference type="InterPro" id="IPR050482">
    <property type="entry name" value="Sensor_HK_TwoCompSys"/>
</dbReference>
<evidence type="ECO:0000256" key="3">
    <source>
        <dbReference type="ARBA" id="ARBA00022553"/>
    </source>
</evidence>